<evidence type="ECO:0000256" key="6">
    <source>
        <dbReference type="ARBA" id="ARBA00022692"/>
    </source>
</evidence>
<keyword evidence="6 11" id="KW-0812">Transmembrane</keyword>
<evidence type="ECO:0000256" key="9">
    <source>
        <dbReference type="ARBA" id="ARBA00038055"/>
    </source>
</evidence>
<evidence type="ECO:0000256" key="5">
    <source>
        <dbReference type="ARBA" id="ARBA00022679"/>
    </source>
</evidence>
<dbReference type="GO" id="GO:0004100">
    <property type="term" value="F:chitin synthase activity"/>
    <property type="evidence" value="ECO:0007669"/>
    <property type="project" value="UniProtKB-EC"/>
</dbReference>
<comment type="catalytic activity">
    <reaction evidence="10">
        <text>[(1-&gt;4)-N-acetyl-beta-D-glucosaminyl](n) + UDP-N-acetyl-alpha-D-glucosamine = [(1-&gt;4)-N-acetyl-beta-D-glucosaminyl](n+1) + UDP + H(+)</text>
        <dbReference type="Rhea" id="RHEA:16637"/>
        <dbReference type="Rhea" id="RHEA-COMP:9593"/>
        <dbReference type="Rhea" id="RHEA-COMP:9595"/>
        <dbReference type="ChEBI" id="CHEBI:15378"/>
        <dbReference type="ChEBI" id="CHEBI:17029"/>
        <dbReference type="ChEBI" id="CHEBI:57705"/>
        <dbReference type="ChEBI" id="CHEBI:58223"/>
        <dbReference type="EC" id="2.4.1.16"/>
    </reaction>
    <physiologicalReaction direction="left-to-right" evidence="10">
        <dbReference type="Rhea" id="RHEA:16638"/>
    </physiologicalReaction>
</comment>
<dbReference type="OrthoDB" id="26569at2759"/>
<evidence type="ECO:0000256" key="2">
    <source>
        <dbReference type="ARBA" id="ARBA00012543"/>
    </source>
</evidence>
<dbReference type="PANTHER" id="PTHR22914">
    <property type="entry name" value="CHITIN SYNTHASE"/>
    <property type="match status" value="1"/>
</dbReference>
<comment type="caution">
    <text evidence="12">The sequence shown here is derived from an EMBL/GenBank/DDBJ whole genome shotgun (WGS) entry which is preliminary data.</text>
</comment>
<sequence length="159" mass="18024">MVYAFNNWHDVSWGTKGSDKADTLPSAKVLIGKDADSGVMVEEPEREQEDIDSQFKKTVYRALAPYEERPEDEKKDPEDSYRSFRTGLVIFWLLTNLVIITAVTSNDFESLGVPAASKGRTPIYFRVLLYSTAALSLVRFIGFLWFLGRTGLMAFVARR</sequence>
<dbReference type="GO" id="GO:0071555">
    <property type="term" value="P:cell wall organization"/>
    <property type="evidence" value="ECO:0007669"/>
    <property type="project" value="UniProtKB-KW"/>
</dbReference>
<keyword evidence="13" id="KW-1185">Reference proteome</keyword>
<keyword evidence="8" id="KW-0961">Cell wall biogenesis/degradation</keyword>
<dbReference type="GO" id="GO:0006031">
    <property type="term" value="P:chitin biosynthetic process"/>
    <property type="evidence" value="ECO:0007669"/>
    <property type="project" value="TreeGrafter"/>
</dbReference>
<dbReference type="EC" id="2.4.1.16" evidence="2"/>
<keyword evidence="3" id="KW-1003">Cell membrane</keyword>
<keyword evidence="4" id="KW-0328">Glycosyltransferase</keyword>
<dbReference type="PANTHER" id="PTHR22914:SF11">
    <property type="entry name" value="CHITIN SYNTHASE B"/>
    <property type="match status" value="1"/>
</dbReference>
<evidence type="ECO:0000256" key="1">
    <source>
        <dbReference type="ARBA" id="ARBA00004651"/>
    </source>
</evidence>
<feature type="transmembrane region" description="Helical" evidence="11">
    <location>
        <begin position="123"/>
        <end position="148"/>
    </location>
</feature>
<evidence type="ECO:0000256" key="8">
    <source>
        <dbReference type="ARBA" id="ARBA00023316"/>
    </source>
</evidence>
<keyword evidence="5" id="KW-0808">Transferase</keyword>
<name>A0A9P1GY67_9PEZI</name>
<keyword evidence="11" id="KW-1133">Transmembrane helix</keyword>
<comment type="similarity">
    <text evidence="9">Belongs to the chitin synthase family. Class III subfamily.</text>
</comment>
<evidence type="ECO:0000256" key="7">
    <source>
        <dbReference type="ARBA" id="ARBA00023136"/>
    </source>
</evidence>
<dbReference type="Proteomes" id="UP000838763">
    <property type="component" value="Unassembled WGS sequence"/>
</dbReference>
<dbReference type="InterPro" id="IPR004835">
    <property type="entry name" value="Chitin_synth"/>
</dbReference>
<dbReference type="AlphaFoldDB" id="A0A9P1GY67"/>
<organism evidence="12 13">
    <name type="scientific">Parascedosporium putredinis</name>
    <dbReference type="NCBI Taxonomy" id="1442378"/>
    <lineage>
        <taxon>Eukaryota</taxon>
        <taxon>Fungi</taxon>
        <taxon>Dikarya</taxon>
        <taxon>Ascomycota</taxon>
        <taxon>Pezizomycotina</taxon>
        <taxon>Sordariomycetes</taxon>
        <taxon>Hypocreomycetidae</taxon>
        <taxon>Microascales</taxon>
        <taxon>Microascaceae</taxon>
        <taxon>Parascedosporium</taxon>
    </lineage>
</organism>
<reference evidence="12" key="1">
    <citation type="submission" date="2022-11" db="EMBL/GenBank/DDBJ databases">
        <authorList>
            <person name="Scott C."/>
            <person name="Bruce N."/>
        </authorList>
    </citation>
    <scope>NUCLEOTIDE SEQUENCE</scope>
</reference>
<evidence type="ECO:0000256" key="11">
    <source>
        <dbReference type="SAM" id="Phobius"/>
    </source>
</evidence>
<proteinExistence type="inferred from homology"/>
<evidence type="ECO:0000256" key="10">
    <source>
        <dbReference type="ARBA" id="ARBA00049510"/>
    </source>
</evidence>
<keyword evidence="7 11" id="KW-0472">Membrane</keyword>
<evidence type="ECO:0000256" key="3">
    <source>
        <dbReference type="ARBA" id="ARBA00022475"/>
    </source>
</evidence>
<dbReference type="GO" id="GO:0030428">
    <property type="term" value="C:cell septum"/>
    <property type="evidence" value="ECO:0007669"/>
    <property type="project" value="TreeGrafter"/>
</dbReference>
<evidence type="ECO:0000256" key="4">
    <source>
        <dbReference type="ARBA" id="ARBA00022676"/>
    </source>
</evidence>
<evidence type="ECO:0000313" key="13">
    <source>
        <dbReference type="Proteomes" id="UP000838763"/>
    </source>
</evidence>
<dbReference type="GO" id="GO:0005886">
    <property type="term" value="C:plasma membrane"/>
    <property type="evidence" value="ECO:0007669"/>
    <property type="project" value="UniProtKB-SubCell"/>
</dbReference>
<dbReference type="EMBL" id="CALLCH030000003">
    <property type="protein sequence ID" value="CAI4212061.1"/>
    <property type="molecule type" value="Genomic_DNA"/>
</dbReference>
<evidence type="ECO:0000313" key="12">
    <source>
        <dbReference type="EMBL" id="CAI4212061.1"/>
    </source>
</evidence>
<comment type="subcellular location">
    <subcellularLocation>
        <location evidence="1">Cell membrane</location>
        <topology evidence="1">Multi-pass membrane protein</topology>
    </subcellularLocation>
</comment>
<protein>
    <recommendedName>
        <fullName evidence="2">chitin synthase</fullName>
        <ecNumber evidence="2">2.4.1.16</ecNumber>
    </recommendedName>
</protein>
<feature type="transmembrane region" description="Helical" evidence="11">
    <location>
        <begin position="84"/>
        <end position="103"/>
    </location>
</feature>
<gene>
    <name evidence="12" type="ORF">PPNO1_LOCUS1830</name>
</gene>
<accession>A0A9P1GY67</accession>